<dbReference type="EMBL" id="CAKLBY020000153">
    <property type="protein sequence ID" value="CAK7929522.1"/>
    <property type="molecule type" value="Genomic_DNA"/>
</dbReference>
<name>A0AAV1U746_9STRA</name>
<protein>
    <submittedName>
        <fullName evidence="1">Uncharacterized protein</fullName>
    </submittedName>
</protein>
<organism evidence="1 2">
    <name type="scientific">Peronospora matthiolae</name>
    <dbReference type="NCBI Taxonomy" id="2874970"/>
    <lineage>
        <taxon>Eukaryota</taxon>
        <taxon>Sar</taxon>
        <taxon>Stramenopiles</taxon>
        <taxon>Oomycota</taxon>
        <taxon>Peronosporomycetes</taxon>
        <taxon>Peronosporales</taxon>
        <taxon>Peronosporaceae</taxon>
        <taxon>Peronospora</taxon>
    </lineage>
</organism>
<reference evidence="1" key="1">
    <citation type="submission" date="2024-01" db="EMBL/GenBank/DDBJ databases">
        <authorList>
            <person name="Webb A."/>
        </authorList>
    </citation>
    <scope>NUCLEOTIDE SEQUENCE</scope>
    <source>
        <strain evidence="1">Pm1</strain>
    </source>
</reference>
<proteinExistence type="predicted"/>
<sequence>MQKSCSIGGTSSRPNPGAIKSFQAAAQTVGCGFNATDNQEVGRMLLRWYRLLLSIQDSHMRRSTHVPEEKFAVAFC</sequence>
<evidence type="ECO:0000313" key="2">
    <source>
        <dbReference type="Proteomes" id="UP001162060"/>
    </source>
</evidence>
<dbReference type="AlphaFoldDB" id="A0AAV1U746"/>
<dbReference type="Proteomes" id="UP001162060">
    <property type="component" value="Unassembled WGS sequence"/>
</dbReference>
<gene>
    <name evidence="1" type="ORF">PM001_LOCUS14672</name>
</gene>
<comment type="caution">
    <text evidence="1">The sequence shown here is derived from an EMBL/GenBank/DDBJ whole genome shotgun (WGS) entry which is preliminary data.</text>
</comment>
<accession>A0AAV1U746</accession>
<evidence type="ECO:0000313" key="1">
    <source>
        <dbReference type="EMBL" id="CAK7929522.1"/>
    </source>
</evidence>